<evidence type="ECO:0000313" key="2">
    <source>
        <dbReference type="Proteomes" id="UP000241769"/>
    </source>
</evidence>
<protein>
    <submittedName>
        <fullName evidence="1">Uncharacterized protein</fullName>
    </submittedName>
</protein>
<comment type="caution">
    <text evidence="1">The sequence shown here is derived from an EMBL/GenBank/DDBJ whole genome shotgun (WGS) entry which is preliminary data.</text>
</comment>
<organism evidence="1 2">
    <name type="scientific">Planoprotostelium fungivorum</name>
    <dbReference type="NCBI Taxonomy" id="1890364"/>
    <lineage>
        <taxon>Eukaryota</taxon>
        <taxon>Amoebozoa</taxon>
        <taxon>Evosea</taxon>
        <taxon>Variosea</taxon>
        <taxon>Cavosteliida</taxon>
        <taxon>Cavosteliaceae</taxon>
        <taxon>Planoprotostelium</taxon>
    </lineage>
</organism>
<dbReference type="AlphaFoldDB" id="A0A2P6MVF7"/>
<sequence>MEQPYFLLAREQQKISGVRAGWAVLRKFSLQRPQPQILGPIPLSVQRRRPFAGNNLPVGVGSSSSFLRFISSLFAEGNIPSHLQALDLIHFIPTLNILKIISYAQTKCLAFATYGLDQAQPNTLQDVAQITPSIAFETGLQFKLLPPRLPYQASQALACIATALNDTGVVLAGVVAKRQALLTTMGLICYCVKTVSAGPYSEEQYCLSTLSIRAKLLLLFSFL</sequence>
<name>A0A2P6MVF7_9EUKA</name>
<evidence type="ECO:0000313" key="1">
    <source>
        <dbReference type="EMBL" id="PRP75685.1"/>
    </source>
</evidence>
<gene>
    <name evidence="1" type="ORF">PROFUN_15393</name>
</gene>
<accession>A0A2P6MVF7</accession>
<dbReference type="InParanoid" id="A0A2P6MVF7"/>
<dbReference type="EMBL" id="MDYQ01000369">
    <property type="protein sequence ID" value="PRP75685.1"/>
    <property type="molecule type" value="Genomic_DNA"/>
</dbReference>
<keyword evidence="2" id="KW-1185">Reference proteome</keyword>
<dbReference type="Proteomes" id="UP000241769">
    <property type="component" value="Unassembled WGS sequence"/>
</dbReference>
<reference evidence="1 2" key="1">
    <citation type="journal article" date="2018" name="Genome Biol. Evol.">
        <title>Multiple Roots of Fruiting Body Formation in Amoebozoa.</title>
        <authorList>
            <person name="Hillmann F."/>
            <person name="Forbes G."/>
            <person name="Novohradska S."/>
            <person name="Ferling I."/>
            <person name="Riege K."/>
            <person name="Groth M."/>
            <person name="Westermann M."/>
            <person name="Marz M."/>
            <person name="Spaller T."/>
            <person name="Winckler T."/>
            <person name="Schaap P."/>
            <person name="Glockner G."/>
        </authorList>
    </citation>
    <scope>NUCLEOTIDE SEQUENCE [LARGE SCALE GENOMIC DNA]</scope>
    <source>
        <strain evidence="1 2">Jena</strain>
    </source>
</reference>
<proteinExistence type="predicted"/>